<evidence type="ECO:0000256" key="8">
    <source>
        <dbReference type="SAM" id="MobiDB-lite"/>
    </source>
</evidence>
<dbReference type="PANTHER" id="PTHR47782">
    <property type="entry name" value="ZN(II)2CYS6 TRANSCRIPTION FACTOR (EUROFUNG)-RELATED"/>
    <property type="match status" value="1"/>
</dbReference>
<protein>
    <recommendedName>
        <fullName evidence="9">Xylanolytic transcriptional activator regulatory domain-containing protein</fullName>
    </recommendedName>
</protein>
<evidence type="ECO:0000259" key="9">
    <source>
        <dbReference type="SMART" id="SM00906"/>
    </source>
</evidence>
<evidence type="ECO:0000256" key="7">
    <source>
        <dbReference type="ARBA" id="ARBA00023242"/>
    </source>
</evidence>
<evidence type="ECO:0000256" key="3">
    <source>
        <dbReference type="ARBA" id="ARBA00022833"/>
    </source>
</evidence>
<feature type="domain" description="Xylanolytic transcriptional activator regulatory" evidence="9">
    <location>
        <begin position="60"/>
        <end position="148"/>
    </location>
</feature>
<keyword evidence="5" id="KW-0238">DNA-binding</keyword>
<comment type="subcellular location">
    <subcellularLocation>
        <location evidence="1">Nucleus</location>
    </subcellularLocation>
</comment>
<dbReference type="PANTHER" id="PTHR47782:SF12">
    <property type="entry name" value="ZN(II)2CYS6 TRANSCRIPTION FACTOR (EUROFUNG)"/>
    <property type="match status" value="1"/>
</dbReference>
<evidence type="ECO:0000256" key="6">
    <source>
        <dbReference type="ARBA" id="ARBA00023163"/>
    </source>
</evidence>
<feature type="region of interest" description="Disordered" evidence="8">
    <location>
        <begin position="421"/>
        <end position="455"/>
    </location>
</feature>
<evidence type="ECO:0000313" key="10">
    <source>
        <dbReference type="EMBL" id="KAK0389556.1"/>
    </source>
</evidence>
<dbReference type="GO" id="GO:0043565">
    <property type="term" value="F:sequence-specific DNA binding"/>
    <property type="evidence" value="ECO:0007669"/>
    <property type="project" value="TreeGrafter"/>
</dbReference>
<dbReference type="GO" id="GO:0006351">
    <property type="term" value="P:DNA-templated transcription"/>
    <property type="evidence" value="ECO:0007669"/>
    <property type="project" value="InterPro"/>
</dbReference>
<dbReference type="Proteomes" id="UP001175261">
    <property type="component" value="Unassembled WGS sequence"/>
</dbReference>
<dbReference type="EMBL" id="JAPDFR010000002">
    <property type="protein sequence ID" value="KAK0389556.1"/>
    <property type="molecule type" value="Genomic_DNA"/>
</dbReference>
<name>A0AA39GLR7_SARSR</name>
<evidence type="ECO:0000256" key="1">
    <source>
        <dbReference type="ARBA" id="ARBA00004123"/>
    </source>
</evidence>
<keyword evidence="3" id="KW-0862">Zinc</keyword>
<sequence length="455" mass="50205">MSMTAAANAEDITVDPRALACLTTGFKELPSVIEKADFTCVESLTLLSELSIHARIGLNLWQLLGAATRTAVAINLHRRDDVYLPTVFGLAYSESHNSAEIAAHNQRRKDLFWALYSLDRLAAFILNRPPSLADTDVDVDLPPATMWPEGKYATLSSEALWTHHIQSRRLYGQIQIALDVRARRSNDDGEMSAQEVISGYMQQVQQWYMKSRFNSTVIPFSEESVKRHVLDDIQYHQMVISLHQPSGLVPDISSTSLATLYRSATLSVGLFHHAASRKQLNIHWVNLHQAFTSCTTLIYCVRQHQIRADLKAPPEEKISAIMAQCREVISLFGGVGPIVQQYKTLLTILIEAFQAQRPSPATPSDISRESLAETSPAVINQLSPSSGMDFDMAMTFNPEMFPGIAEGAFLDGPSNILSPTYWMDNGQVGPERGVESTSSGGSRAERTSVSSGAHT</sequence>
<keyword evidence="4" id="KW-0805">Transcription regulation</keyword>
<dbReference type="AlphaFoldDB" id="A0AA39GLR7"/>
<dbReference type="GO" id="GO:0005634">
    <property type="term" value="C:nucleus"/>
    <property type="evidence" value="ECO:0007669"/>
    <property type="project" value="UniProtKB-SubCell"/>
</dbReference>
<evidence type="ECO:0000256" key="5">
    <source>
        <dbReference type="ARBA" id="ARBA00023125"/>
    </source>
</evidence>
<dbReference type="InterPro" id="IPR052202">
    <property type="entry name" value="Yeast_MetPath_Reg"/>
</dbReference>
<organism evidence="10 11">
    <name type="scientific">Sarocladium strictum</name>
    <name type="common">Black bundle disease fungus</name>
    <name type="synonym">Acremonium strictum</name>
    <dbReference type="NCBI Taxonomy" id="5046"/>
    <lineage>
        <taxon>Eukaryota</taxon>
        <taxon>Fungi</taxon>
        <taxon>Dikarya</taxon>
        <taxon>Ascomycota</taxon>
        <taxon>Pezizomycotina</taxon>
        <taxon>Sordariomycetes</taxon>
        <taxon>Hypocreomycetidae</taxon>
        <taxon>Hypocreales</taxon>
        <taxon>Sarocladiaceae</taxon>
        <taxon>Sarocladium</taxon>
    </lineage>
</organism>
<dbReference type="Pfam" id="PF04082">
    <property type="entry name" value="Fungal_trans"/>
    <property type="match status" value="1"/>
</dbReference>
<keyword evidence="6" id="KW-0804">Transcription</keyword>
<dbReference type="InterPro" id="IPR007219">
    <property type="entry name" value="XnlR_reg_dom"/>
</dbReference>
<dbReference type="CDD" id="cd12148">
    <property type="entry name" value="fungal_TF_MHR"/>
    <property type="match status" value="1"/>
</dbReference>
<keyword evidence="7" id="KW-0539">Nucleus</keyword>
<dbReference type="GO" id="GO:0000981">
    <property type="term" value="F:DNA-binding transcription factor activity, RNA polymerase II-specific"/>
    <property type="evidence" value="ECO:0007669"/>
    <property type="project" value="TreeGrafter"/>
</dbReference>
<proteinExistence type="predicted"/>
<gene>
    <name evidence="10" type="ORF">NLU13_3131</name>
</gene>
<keyword evidence="2" id="KW-0479">Metal-binding</keyword>
<accession>A0AA39GLR7</accession>
<dbReference type="SMART" id="SM00906">
    <property type="entry name" value="Fungal_trans"/>
    <property type="match status" value="1"/>
</dbReference>
<evidence type="ECO:0000256" key="4">
    <source>
        <dbReference type="ARBA" id="ARBA00023015"/>
    </source>
</evidence>
<reference evidence="10" key="1">
    <citation type="submission" date="2022-10" db="EMBL/GenBank/DDBJ databases">
        <title>Determination and structural analysis of whole genome sequence of Sarocladium strictum F4-1.</title>
        <authorList>
            <person name="Hu L."/>
            <person name="Jiang Y."/>
        </authorList>
    </citation>
    <scope>NUCLEOTIDE SEQUENCE</scope>
    <source>
        <strain evidence="10">F4-1</strain>
    </source>
</reference>
<evidence type="ECO:0000256" key="2">
    <source>
        <dbReference type="ARBA" id="ARBA00022723"/>
    </source>
</evidence>
<evidence type="ECO:0000313" key="11">
    <source>
        <dbReference type="Proteomes" id="UP001175261"/>
    </source>
</evidence>
<dbReference type="GO" id="GO:0008270">
    <property type="term" value="F:zinc ion binding"/>
    <property type="evidence" value="ECO:0007669"/>
    <property type="project" value="InterPro"/>
</dbReference>
<keyword evidence="11" id="KW-1185">Reference proteome</keyword>
<comment type="caution">
    <text evidence="10">The sequence shown here is derived from an EMBL/GenBank/DDBJ whole genome shotgun (WGS) entry which is preliminary data.</text>
</comment>
<feature type="compositionally biased region" description="Polar residues" evidence="8">
    <location>
        <begin position="435"/>
        <end position="455"/>
    </location>
</feature>
<dbReference type="GO" id="GO:0045944">
    <property type="term" value="P:positive regulation of transcription by RNA polymerase II"/>
    <property type="evidence" value="ECO:0007669"/>
    <property type="project" value="TreeGrafter"/>
</dbReference>